<dbReference type="InterPro" id="IPR012337">
    <property type="entry name" value="RNaseH-like_sf"/>
</dbReference>
<proteinExistence type="inferred from homology"/>
<keyword evidence="10 12" id="KW-0378">Hydrolase</keyword>
<dbReference type="GO" id="GO:0006298">
    <property type="term" value="P:mismatch repair"/>
    <property type="evidence" value="ECO:0007669"/>
    <property type="project" value="TreeGrafter"/>
</dbReference>
<evidence type="ECO:0000256" key="13">
    <source>
        <dbReference type="RuleBase" id="RU003515"/>
    </source>
</evidence>
<evidence type="ECO:0000259" key="14">
    <source>
        <dbReference type="PROSITE" id="PS51975"/>
    </source>
</evidence>
<protein>
    <recommendedName>
        <fullName evidence="13">Ribonuclease</fullName>
        <ecNumber evidence="13">3.1.26.4</ecNumber>
    </recommendedName>
</protein>
<comment type="cofactor">
    <cofactor evidence="2">
        <name>Mg(2+)</name>
        <dbReference type="ChEBI" id="CHEBI:18420"/>
    </cofactor>
</comment>
<feature type="binding site" evidence="12">
    <location>
        <position position="24"/>
    </location>
    <ligand>
        <name>a divalent metal cation</name>
        <dbReference type="ChEBI" id="CHEBI:60240"/>
    </ligand>
</feature>
<evidence type="ECO:0000256" key="2">
    <source>
        <dbReference type="ARBA" id="ARBA00001946"/>
    </source>
</evidence>
<keyword evidence="11" id="KW-0464">Manganese</keyword>
<evidence type="ECO:0000256" key="10">
    <source>
        <dbReference type="ARBA" id="ARBA00022801"/>
    </source>
</evidence>
<dbReference type="InterPro" id="IPR024567">
    <property type="entry name" value="RNase_HII/HIII_dom"/>
</dbReference>
<evidence type="ECO:0000256" key="4">
    <source>
        <dbReference type="ARBA" id="ARBA00004496"/>
    </source>
</evidence>
<feature type="binding site" evidence="12">
    <location>
        <position position="123"/>
    </location>
    <ligand>
        <name>a divalent metal cation</name>
        <dbReference type="ChEBI" id="CHEBI:60240"/>
    </ligand>
</feature>
<dbReference type="PATRIC" id="fig|1280514.3.peg.1035"/>
<dbReference type="PANTHER" id="PTHR10954:SF18">
    <property type="entry name" value="RIBONUCLEASE HII"/>
    <property type="match status" value="1"/>
</dbReference>
<organism evidence="15 16">
    <name type="scientific">Acidithrix ferrooxidans</name>
    <dbReference type="NCBI Taxonomy" id="1280514"/>
    <lineage>
        <taxon>Bacteria</taxon>
        <taxon>Bacillati</taxon>
        <taxon>Actinomycetota</taxon>
        <taxon>Acidimicrobiia</taxon>
        <taxon>Acidimicrobiales</taxon>
        <taxon>Acidimicrobiaceae</taxon>
        <taxon>Acidithrix</taxon>
    </lineage>
</organism>
<evidence type="ECO:0000256" key="6">
    <source>
        <dbReference type="ARBA" id="ARBA00022490"/>
    </source>
</evidence>
<dbReference type="GO" id="GO:0043137">
    <property type="term" value="P:DNA replication, removal of RNA primer"/>
    <property type="evidence" value="ECO:0007669"/>
    <property type="project" value="TreeGrafter"/>
</dbReference>
<evidence type="ECO:0000256" key="3">
    <source>
        <dbReference type="ARBA" id="ARBA00004065"/>
    </source>
</evidence>
<evidence type="ECO:0000256" key="7">
    <source>
        <dbReference type="ARBA" id="ARBA00022722"/>
    </source>
</evidence>
<comment type="subcellular location">
    <subcellularLocation>
        <location evidence="4">Cytoplasm</location>
    </subcellularLocation>
</comment>
<dbReference type="GO" id="GO:0005737">
    <property type="term" value="C:cytoplasm"/>
    <property type="evidence" value="ECO:0007669"/>
    <property type="project" value="UniProtKB-SubCell"/>
</dbReference>
<evidence type="ECO:0000256" key="11">
    <source>
        <dbReference type="ARBA" id="ARBA00023211"/>
    </source>
</evidence>
<dbReference type="GO" id="GO:0046872">
    <property type="term" value="F:metal ion binding"/>
    <property type="evidence" value="ECO:0007669"/>
    <property type="project" value="UniProtKB-KW"/>
</dbReference>
<dbReference type="InterPro" id="IPR036397">
    <property type="entry name" value="RNaseH_sf"/>
</dbReference>
<dbReference type="RefSeq" id="WP_052604542.1">
    <property type="nucleotide sequence ID" value="NZ_JXYS01000018.1"/>
</dbReference>
<evidence type="ECO:0000313" key="15">
    <source>
        <dbReference type="EMBL" id="KJF18394.1"/>
    </source>
</evidence>
<comment type="caution">
    <text evidence="15">The sequence shown here is derived from an EMBL/GenBank/DDBJ whole genome shotgun (WGS) entry which is preliminary data.</text>
</comment>
<evidence type="ECO:0000256" key="9">
    <source>
        <dbReference type="ARBA" id="ARBA00022759"/>
    </source>
</evidence>
<dbReference type="GO" id="GO:0003723">
    <property type="term" value="F:RNA binding"/>
    <property type="evidence" value="ECO:0007669"/>
    <property type="project" value="UniProtKB-UniRule"/>
</dbReference>
<dbReference type="SUPFAM" id="SSF53098">
    <property type="entry name" value="Ribonuclease H-like"/>
    <property type="match status" value="1"/>
</dbReference>
<dbReference type="EC" id="3.1.26.4" evidence="13"/>
<feature type="domain" description="RNase H type-2" evidence="14">
    <location>
        <begin position="17"/>
        <end position="216"/>
    </location>
</feature>
<dbReference type="NCBIfam" id="NF000595">
    <property type="entry name" value="PRK00015.1-3"/>
    <property type="match status" value="1"/>
</dbReference>
<keyword evidence="16" id="KW-1185">Reference proteome</keyword>
<dbReference type="InterPro" id="IPR001352">
    <property type="entry name" value="RNase_HII/HIII"/>
</dbReference>
<evidence type="ECO:0000256" key="1">
    <source>
        <dbReference type="ARBA" id="ARBA00000077"/>
    </source>
</evidence>
<dbReference type="GO" id="GO:0004523">
    <property type="term" value="F:RNA-DNA hybrid ribonuclease activity"/>
    <property type="evidence" value="ECO:0007669"/>
    <property type="project" value="UniProtKB-UniRule"/>
</dbReference>
<comment type="similarity">
    <text evidence="5 13">Belongs to the RNase HII family.</text>
</comment>
<keyword evidence="7 12" id="KW-0540">Nuclease</keyword>
<dbReference type="Proteomes" id="UP000032360">
    <property type="component" value="Unassembled WGS sequence"/>
</dbReference>
<keyword evidence="9 12" id="KW-0255">Endonuclease</keyword>
<dbReference type="GO" id="GO:0032299">
    <property type="term" value="C:ribonuclease H2 complex"/>
    <property type="evidence" value="ECO:0007669"/>
    <property type="project" value="TreeGrafter"/>
</dbReference>
<evidence type="ECO:0000256" key="5">
    <source>
        <dbReference type="ARBA" id="ARBA00007383"/>
    </source>
</evidence>
<dbReference type="Gene3D" id="3.30.420.10">
    <property type="entry name" value="Ribonuclease H-like superfamily/Ribonuclease H"/>
    <property type="match status" value="1"/>
</dbReference>
<gene>
    <name evidence="15" type="primary">rnhB</name>
    <name evidence="15" type="ORF">AXFE_07820</name>
</gene>
<comment type="function">
    <text evidence="3 13">Endonuclease that specifically degrades the RNA of RNA-DNA hybrids.</text>
</comment>
<evidence type="ECO:0000256" key="8">
    <source>
        <dbReference type="ARBA" id="ARBA00022723"/>
    </source>
</evidence>
<dbReference type="EMBL" id="JXYS01000018">
    <property type="protein sequence ID" value="KJF18394.1"/>
    <property type="molecule type" value="Genomic_DNA"/>
</dbReference>
<dbReference type="OrthoDB" id="9803420at2"/>
<dbReference type="Pfam" id="PF01351">
    <property type="entry name" value="RNase_HII"/>
    <property type="match status" value="1"/>
</dbReference>
<comment type="cofactor">
    <cofactor evidence="12">
        <name>Mn(2+)</name>
        <dbReference type="ChEBI" id="CHEBI:29035"/>
    </cofactor>
    <cofactor evidence="12">
        <name>Mg(2+)</name>
        <dbReference type="ChEBI" id="CHEBI:18420"/>
    </cofactor>
    <text evidence="12">Manganese or magnesium. Binds 1 divalent metal ion per monomer in the absence of substrate. May bind a second metal ion after substrate binding.</text>
</comment>
<sequence>MIDLTTGRYLDGLNDSDLVIGVDEVGRGSWAGPLSVGVVGISAGELRALLQGDPLIGLIDDSKVLSPSKREIANEAILEVFFGSVGSCSANECDLYGISRALSLATSRALESLGKRPKLILLDGRVDFVVSPGCRVVPLVKGDSRSLLIGAASIVAKVNRDRYMVVIDDQYPFWSFWRNKGYPSIQHRRSLRVYGLSAIHRVSWSYVATMKLQCDWSPLGTSREDHLLEG</sequence>
<comment type="catalytic activity">
    <reaction evidence="1 12 13">
        <text>Endonucleolytic cleavage to 5'-phosphomonoester.</text>
        <dbReference type="EC" id="3.1.26.4"/>
    </reaction>
</comment>
<dbReference type="PROSITE" id="PS51975">
    <property type="entry name" value="RNASE_H_2"/>
    <property type="match status" value="1"/>
</dbReference>
<dbReference type="PANTHER" id="PTHR10954">
    <property type="entry name" value="RIBONUCLEASE H2 SUBUNIT A"/>
    <property type="match status" value="1"/>
</dbReference>
<dbReference type="CDD" id="cd07182">
    <property type="entry name" value="RNase_HII_bacteria_HII_like"/>
    <property type="match status" value="1"/>
</dbReference>
<keyword evidence="8 12" id="KW-0479">Metal-binding</keyword>
<evidence type="ECO:0000313" key="16">
    <source>
        <dbReference type="Proteomes" id="UP000032360"/>
    </source>
</evidence>
<keyword evidence="6" id="KW-0963">Cytoplasm</keyword>
<feature type="binding site" evidence="12">
    <location>
        <position position="23"/>
    </location>
    <ligand>
        <name>a divalent metal cation</name>
        <dbReference type="ChEBI" id="CHEBI:60240"/>
    </ligand>
</feature>
<accession>A0A0D8HKK7</accession>
<reference evidence="15 16" key="1">
    <citation type="submission" date="2015-01" db="EMBL/GenBank/DDBJ databases">
        <title>Draft genome of the acidophilic iron oxidizer Acidithrix ferrooxidans strain Py-F3.</title>
        <authorList>
            <person name="Poehlein A."/>
            <person name="Eisen S."/>
            <person name="Schloemann M."/>
            <person name="Johnson B.D."/>
            <person name="Daniel R."/>
            <person name="Muehling M."/>
        </authorList>
    </citation>
    <scope>NUCLEOTIDE SEQUENCE [LARGE SCALE GENOMIC DNA]</scope>
    <source>
        <strain evidence="15 16">Py-F3</strain>
    </source>
</reference>
<dbReference type="STRING" id="1280514.AXFE_07820"/>
<dbReference type="InterPro" id="IPR022898">
    <property type="entry name" value="RNase_HII"/>
</dbReference>
<evidence type="ECO:0000256" key="12">
    <source>
        <dbReference type="PROSITE-ProRule" id="PRU01319"/>
    </source>
</evidence>
<dbReference type="AlphaFoldDB" id="A0A0D8HKK7"/>
<name>A0A0D8HKK7_9ACTN</name>